<feature type="binding site" evidence="2">
    <location>
        <position position="71"/>
    </location>
    <ligand>
        <name>Fe cation</name>
        <dbReference type="ChEBI" id="CHEBI:24875"/>
    </ligand>
</feature>
<dbReference type="InterPro" id="IPR011051">
    <property type="entry name" value="RmlC_Cupin_sf"/>
</dbReference>
<evidence type="ECO:0000256" key="3">
    <source>
        <dbReference type="RuleBase" id="RU003457"/>
    </source>
</evidence>
<comment type="caution">
    <text evidence="6">The sequence shown here is derived from an EMBL/GenBank/DDBJ whole genome shotgun (WGS) entry which is preliminary data.</text>
</comment>
<proteinExistence type="inferred from homology"/>
<reference evidence="6 7" key="1">
    <citation type="journal article" date="2014" name="Mol. Biol. Evol.">
        <title>Massive expansion of Ubiquitination-related gene families within the Chlamydiae.</title>
        <authorList>
            <person name="Domman D."/>
            <person name="Collingro A."/>
            <person name="Lagkouvardos I."/>
            <person name="Gehre L."/>
            <person name="Weinmaier T."/>
            <person name="Rattei T."/>
            <person name="Subtil A."/>
            <person name="Horn M."/>
        </authorList>
    </citation>
    <scope>NUCLEOTIDE SEQUENCE [LARGE SCALE GENOMIC DNA]</scope>
    <source>
        <strain evidence="6 7">OEW1</strain>
    </source>
</reference>
<feature type="domain" description="Quercetin 2,3-dioxygenase C-terminal cupin" evidence="5">
    <location>
        <begin position="156"/>
        <end position="241"/>
    </location>
</feature>
<sequence length="242" mass="27792">MIKKNTTFGEMMTYKIRKSHERKFFDHGWLKTFHTFSFAHYYDPNFMGFRSLRVINEDRVAPGNGFPMHHHENMEIISIVLEGSLAHRDSMGTESVIHANDIQQMSAGTGVNHSEYNPSSTEPVHFLQIWILPNQENIQPRYQQMPLPTSLNEWILIASENGQQNSIKIQQDVMLYTASLEIGKSFEKNIPDHRYGWIQVIEGELSLNADTIQSGDGVAINPDTNLILKAIKPSRILFFDMN</sequence>
<evidence type="ECO:0000256" key="1">
    <source>
        <dbReference type="ARBA" id="ARBA00008416"/>
    </source>
</evidence>
<dbReference type="PIRSF" id="PIRSF006232">
    <property type="entry name" value="Pirin"/>
    <property type="match status" value="1"/>
</dbReference>
<dbReference type="AlphaFoldDB" id="A0A0C1EA48"/>
<evidence type="ECO:0000313" key="7">
    <source>
        <dbReference type="Proteomes" id="UP000031307"/>
    </source>
</evidence>
<keyword evidence="2" id="KW-0479">Metal-binding</keyword>
<dbReference type="InterPro" id="IPR041602">
    <property type="entry name" value="Quercetinase_C"/>
</dbReference>
<dbReference type="EC" id="1.13.11.24" evidence="6"/>
<keyword evidence="6" id="KW-0223">Dioxygenase</keyword>
<dbReference type="Pfam" id="PF17954">
    <property type="entry name" value="Pirin_C_2"/>
    <property type="match status" value="1"/>
</dbReference>
<dbReference type="Pfam" id="PF02678">
    <property type="entry name" value="Pirin"/>
    <property type="match status" value="1"/>
</dbReference>
<comment type="similarity">
    <text evidence="1 3">Belongs to the pirin family.</text>
</comment>
<gene>
    <name evidence="6" type="primary">yhhW</name>
    <name evidence="6" type="ORF">DB43_HC00130</name>
</gene>
<accession>A0A0C1EA48</accession>
<organism evidence="6 7">
    <name type="scientific">Parachlamydia acanthamoebae</name>
    <dbReference type="NCBI Taxonomy" id="83552"/>
    <lineage>
        <taxon>Bacteria</taxon>
        <taxon>Pseudomonadati</taxon>
        <taxon>Chlamydiota</taxon>
        <taxon>Chlamydiia</taxon>
        <taxon>Parachlamydiales</taxon>
        <taxon>Parachlamydiaceae</taxon>
        <taxon>Parachlamydia</taxon>
    </lineage>
</organism>
<name>A0A0C1EA48_9BACT</name>
<dbReference type="InterPro" id="IPR003829">
    <property type="entry name" value="Pirin_N_dom"/>
</dbReference>
<evidence type="ECO:0000259" key="5">
    <source>
        <dbReference type="Pfam" id="PF17954"/>
    </source>
</evidence>
<dbReference type="PANTHER" id="PTHR43212">
    <property type="entry name" value="QUERCETIN 2,3-DIOXYGENASE"/>
    <property type="match status" value="1"/>
</dbReference>
<dbReference type="GO" id="GO:0008127">
    <property type="term" value="F:quercetin 2,3-dioxygenase activity"/>
    <property type="evidence" value="ECO:0007669"/>
    <property type="project" value="UniProtKB-EC"/>
</dbReference>
<feature type="domain" description="Pirin N-terminal" evidence="4">
    <location>
        <begin position="22"/>
        <end position="131"/>
    </location>
</feature>
<dbReference type="EMBL" id="JSAM01000098">
    <property type="protein sequence ID" value="KIA76948.1"/>
    <property type="molecule type" value="Genomic_DNA"/>
</dbReference>
<feature type="binding site" evidence="2">
    <location>
        <position position="113"/>
    </location>
    <ligand>
        <name>Fe cation</name>
        <dbReference type="ChEBI" id="CHEBI:24875"/>
    </ligand>
</feature>
<dbReference type="GO" id="GO:0046872">
    <property type="term" value="F:metal ion binding"/>
    <property type="evidence" value="ECO:0007669"/>
    <property type="project" value="UniProtKB-KW"/>
</dbReference>
<comment type="cofactor">
    <cofactor evidence="2">
        <name>Fe cation</name>
        <dbReference type="ChEBI" id="CHEBI:24875"/>
    </cofactor>
    <text evidence="2">Binds 1 Fe cation per subunit.</text>
</comment>
<dbReference type="InterPro" id="IPR012093">
    <property type="entry name" value="Pirin"/>
</dbReference>
<dbReference type="CDD" id="cd02910">
    <property type="entry name" value="cupin_Yhhw_N"/>
    <property type="match status" value="1"/>
</dbReference>
<evidence type="ECO:0000259" key="4">
    <source>
        <dbReference type="Pfam" id="PF02678"/>
    </source>
</evidence>
<feature type="binding site" evidence="2">
    <location>
        <position position="115"/>
    </location>
    <ligand>
        <name>Fe cation</name>
        <dbReference type="ChEBI" id="CHEBI:24875"/>
    </ligand>
</feature>
<dbReference type="SUPFAM" id="SSF51182">
    <property type="entry name" value="RmlC-like cupins"/>
    <property type="match status" value="1"/>
</dbReference>
<feature type="binding site" evidence="2">
    <location>
        <position position="69"/>
    </location>
    <ligand>
        <name>Fe cation</name>
        <dbReference type="ChEBI" id="CHEBI:24875"/>
    </ligand>
</feature>
<evidence type="ECO:0000313" key="6">
    <source>
        <dbReference type="EMBL" id="KIA76948.1"/>
    </source>
</evidence>
<dbReference type="Gene3D" id="2.60.120.10">
    <property type="entry name" value="Jelly Rolls"/>
    <property type="match status" value="2"/>
</dbReference>
<protein>
    <submittedName>
        <fullName evidence="6">Quercetin 2,3-dioxygenase</fullName>
        <ecNumber evidence="6">1.13.11.24</ecNumber>
    </submittedName>
</protein>
<keyword evidence="2" id="KW-0408">Iron</keyword>
<dbReference type="InterPro" id="IPR014710">
    <property type="entry name" value="RmlC-like_jellyroll"/>
</dbReference>
<dbReference type="PANTHER" id="PTHR43212:SF3">
    <property type="entry name" value="QUERCETIN 2,3-DIOXYGENASE"/>
    <property type="match status" value="1"/>
</dbReference>
<keyword evidence="6" id="KW-0560">Oxidoreductase</keyword>
<dbReference type="PATRIC" id="fig|83552.4.peg.1900"/>
<evidence type="ECO:0000256" key="2">
    <source>
        <dbReference type="PIRSR" id="PIRSR006232-1"/>
    </source>
</evidence>
<dbReference type="Proteomes" id="UP000031307">
    <property type="component" value="Unassembled WGS sequence"/>
</dbReference>